<accession>A0ABX4BQS1</accession>
<dbReference type="InterPro" id="IPR016888">
    <property type="entry name" value="UCP028498"/>
</dbReference>
<keyword evidence="2" id="KW-1185">Reference proteome</keyword>
<evidence type="ECO:0000313" key="2">
    <source>
        <dbReference type="Proteomes" id="UP000198382"/>
    </source>
</evidence>
<dbReference type="Proteomes" id="UP000198382">
    <property type="component" value="Unassembled WGS sequence"/>
</dbReference>
<organism evidence="1 2">
    <name type="scientific">Flavobacterium frigidimaris</name>
    <dbReference type="NCBI Taxonomy" id="262320"/>
    <lineage>
        <taxon>Bacteria</taxon>
        <taxon>Pseudomonadati</taxon>
        <taxon>Bacteroidota</taxon>
        <taxon>Flavobacteriia</taxon>
        <taxon>Flavobacteriales</taxon>
        <taxon>Flavobacteriaceae</taxon>
        <taxon>Flavobacterium</taxon>
    </lineage>
</organism>
<gene>
    <name evidence="1" type="ORF">B0A65_12295</name>
</gene>
<dbReference type="Pfam" id="PF10012">
    <property type="entry name" value="DUF2255"/>
    <property type="match status" value="1"/>
</dbReference>
<reference evidence="1 2" key="1">
    <citation type="submission" date="2016-11" db="EMBL/GenBank/DDBJ databases">
        <title>Whole genomes of Flavobacteriaceae.</title>
        <authorList>
            <person name="Stine C."/>
            <person name="Li C."/>
            <person name="Tadesse D."/>
        </authorList>
    </citation>
    <scope>NUCLEOTIDE SEQUENCE [LARGE SCALE GENOMIC DNA]</scope>
    <source>
        <strain evidence="1 2">DSM 15937</strain>
    </source>
</reference>
<protein>
    <recommendedName>
        <fullName evidence="3">DUF2255 family protein</fullName>
    </recommendedName>
</protein>
<evidence type="ECO:0008006" key="3">
    <source>
        <dbReference type="Google" id="ProtNLM"/>
    </source>
</evidence>
<evidence type="ECO:0000313" key="1">
    <source>
        <dbReference type="EMBL" id="OXA78961.1"/>
    </source>
</evidence>
<comment type="caution">
    <text evidence="1">The sequence shown here is derived from an EMBL/GenBank/DDBJ whole genome shotgun (WGS) entry which is preliminary data.</text>
</comment>
<proteinExistence type="predicted"/>
<name>A0ABX4BQS1_FLAFR</name>
<dbReference type="EMBL" id="MUGV01000019">
    <property type="protein sequence ID" value="OXA78961.1"/>
    <property type="molecule type" value="Genomic_DNA"/>
</dbReference>
<dbReference type="RefSeq" id="WP_074661034.1">
    <property type="nucleotide sequence ID" value="NZ_MUGV01000019.1"/>
</dbReference>
<sequence>MRDSEIIEYIKTHNLIGLKAGEFRTTFLEIWMVVVNDRIFARSWGFAEKSWYNTFLSDSNGQLKCGETVFNIKAVIPDDLIKISEQINNAYLEKYDSGSNSKYAHGIIKQKHIEKTMEFIITE</sequence>